<dbReference type="Gene3D" id="3.40.50.300">
    <property type="entry name" value="P-loop containing nucleotide triphosphate hydrolases"/>
    <property type="match status" value="1"/>
</dbReference>
<dbReference type="NCBIfam" id="TIGR03263">
    <property type="entry name" value="guanyl_kin"/>
    <property type="match status" value="1"/>
</dbReference>
<evidence type="ECO:0000256" key="7">
    <source>
        <dbReference type="ARBA" id="ARBA00022777"/>
    </source>
</evidence>
<dbReference type="EC" id="2.7.4.8" evidence="3 11"/>
<evidence type="ECO:0000256" key="9">
    <source>
        <dbReference type="ARBA" id="ARBA00030128"/>
    </source>
</evidence>
<dbReference type="SMART" id="SM00072">
    <property type="entry name" value="GuKc"/>
    <property type="match status" value="1"/>
</dbReference>
<evidence type="ECO:0000256" key="12">
    <source>
        <dbReference type="SAM" id="MobiDB-lite"/>
    </source>
</evidence>
<comment type="caution">
    <text evidence="14">The sequence shown here is derived from an EMBL/GenBank/DDBJ whole genome shotgun (WGS) entry which is preliminary data.</text>
</comment>
<dbReference type="NCBIfam" id="NF041260">
    <property type="entry name" value="actino_IHF"/>
    <property type="match status" value="1"/>
</dbReference>
<comment type="catalytic activity">
    <reaction evidence="10 11">
        <text>GMP + ATP = GDP + ADP</text>
        <dbReference type="Rhea" id="RHEA:20780"/>
        <dbReference type="ChEBI" id="CHEBI:30616"/>
        <dbReference type="ChEBI" id="CHEBI:58115"/>
        <dbReference type="ChEBI" id="CHEBI:58189"/>
        <dbReference type="ChEBI" id="CHEBI:456216"/>
        <dbReference type="EC" id="2.7.4.8"/>
    </reaction>
</comment>
<dbReference type="PANTHER" id="PTHR23117">
    <property type="entry name" value="GUANYLATE KINASE-RELATED"/>
    <property type="match status" value="1"/>
</dbReference>
<feature type="domain" description="Guanylate kinase-like" evidence="13">
    <location>
        <begin position="134"/>
        <end position="313"/>
    </location>
</feature>
<dbReference type="Gene3D" id="3.30.63.10">
    <property type="entry name" value="Guanylate Kinase phosphate binding domain"/>
    <property type="match status" value="1"/>
</dbReference>
<dbReference type="InterPro" id="IPR020590">
    <property type="entry name" value="Guanylate_kinase_CS"/>
</dbReference>
<dbReference type="PROSITE" id="PS50052">
    <property type="entry name" value="GUANYLATE_KINASE_2"/>
    <property type="match status" value="1"/>
</dbReference>
<sequence>MSELETAENGAGARGAQSRPTPPDVDRAAASRAAVAARRARAELKAQITSGARSAESVLDEGAREPNGPAGTLRVTDFLLAIPAIGVTKMKATLERLEISQVKRVGGLGRHQRARLREFLRERARLSSKARGAARLVVLAGPTAVGKGTVSAYIRENYPEVVFSVSATTRKPRPGEVDGVHYYFVDDAEFDRMIEAGEFLEWATVHNMSRYGTPRAPVRDALAAGRNVLLEIDLQGARQVRANDPDALLVFLAPPTWDELVRRLIGRGTESPEEQRRRLETAKVELAAEGEFDRTVVNTTVPEAAREVVDLMSVPLRAHARE</sequence>
<evidence type="ECO:0000259" key="13">
    <source>
        <dbReference type="PROSITE" id="PS50052"/>
    </source>
</evidence>
<dbReference type="InterPro" id="IPR017665">
    <property type="entry name" value="Guanylate_kinase"/>
</dbReference>
<feature type="region of interest" description="Disordered" evidence="12">
    <location>
        <begin position="47"/>
        <end position="70"/>
    </location>
</feature>
<evidence type="ECO:0000256" key="3">
    <source>
        <dbReference type="ARBA" id="ARBA00012961"/>
    </source>
</evidence>
<dbReference type="PROSITE" id="PS00856">
    <property type="entry name" value="GUANYLATE_KINASE_1"/>
    <property type="match status" value="1"/>
</dbReference>
<reference evidence="15" key="1">
    <citation type="journal article" date="2019" name="Int. J. Syst. Evol. Microbiol.">
        <title>The Global Catalogue of Microorganisms (GCM) 10K type strain sequencing project: providing services to taxonomists for standard genome sequencing and annotation.</title>
        <authorList>
            <consortium name="The Broad Institute Genomics Platform"/>
            <consortium name="The Broad Institute Genome Sequencing Center for Infectious Disease"/>
            <person name="Wu L."/>
            <person name="Ma J."/>
        </authorList>
    </citation>
    <scope>NUCLEOTIDE SEQUENCE [LARGE SCALE GENOMIC DNA]</scope>
    <source>
        <strain evidence="15">JCM 17593</strain>
    </source>
</reference>
<evidence type="ECO:0000313" key="14">
    <source>
        <dbReference type="EMBL" id="GAA4193502.1"/>
    </source>
</evidence>
<evidence type="ECO:0000256" key="2">
    <source>
        <dbReference type="ARBA" id="ARBA00005790"/>
    </source>
</evidence>
<dbReference type="InterPro" id="IPR047806">
    <property type="entry name" value="IHF_actinobact"/>
</dbReference>
<dbReference type="InterPro" id="IPR027417">
    <property type="entry name" value="P-loop_NTPase"/>
</dbReference>
<dbReference type="RefSeq" id="WP_344777843.1">
    <property type="nucleotide sequence ID" value="NZ_BAABBX010000016.1"/>
</dbReference>
<evidence type="ECO:0000256" key="11">
    <source>
        <dbReference type="HAMAP-Rule" id="MF_00328"/>
    </source>
</evidence>
<name>A0ABP8AYN8_9MICO</name>
<keyword evidence="5 11" id="KW-0808">Transferase</keyword>
<comment type="function">
    <text evidence="1 11">Essential for recycling GMP and indirectly, cGMP.</text>
</comment>
<dbReference type="CDD" id="cd00071">
    <property type="entry name" value="GMPK"/>
    <property type="match status" value="1"/>
</dbReference>
<dbReference type="Pfam" id="PF22525">
    <property type="entry name" value="H2TH_5"/>
    <property type="match status" value="1"/>
</dbReference>
<keyword evidence="7 11" id="KW-0418">Kinase</keyword>
<organism evidence="14 15">
    <name type="scientific">Gryllotalpicola kribbensis</name>
    <dbReference type="NCBI Taxonomy" id="993084"/>
    <lineage>
        <taxon>Bacteria</taxon>
        <taxon>Bacillati</taxon>
        <taxon>Actinomycetota</taxon>
        <taxon>Actinomycetes</taxon>
        <taxon>Micrococcales</taxon>
        <taxon>Microbacteriaceae</taxon>
        <taxon>Gryllotalpicola</taxon>
    </lineage>
</organism>
<evidence type="ECO:0000256" key="8">
    <source>
        <dbReference type="ARBA" id="ARBA00022840"/>
    </source>
</evidence>
<dbReference type="EMBL" id="BAABBX010000016">
    <property type="protein sequence ID" value="GAA4193502.1"/>
    <property type="molecule type" value="Genomic_DNA"/>
</dbReference>
<accession>A0ABP8AYN8</accession>
<feature type="binding site" evidence="11">
    <location>
        <begin position="141"/>
        <end position="148"/>
    </location>
    <ligand>
        <name>ATP</name>
        <dbReference type="ChEBI" id="CHEBI:30616"/>
    </ligand>
</feature>
<dbReference type="InterPro" id="IPR008144">
    <property type="entry name" value="Guanylate_kin-like_dom"/>
</dbReference>
<evidence type="ECO:0000256" key="4">
    <source>
        <dbReference type="ARBA" id="ARBA00016296"/>
    </source>
</evidence>
<dbReference type="Proteomes" id="UP001500213">
    <property type="component" value="Unassembled WGS sequence"/>
</dbReference>
<evidence type="ECO:0000256" key="1">
    <source>
        <dbReference type="ARBA" id="ARBA00003531"/>
    </source>
</evidence>
<keyword evidence="15" id="KW-1185">Reference proteome</keyword>
<dbReference type="SUPFAM" id="SSF52540">
    <property type="entry name" value="P-loop containing nucleoside triphosphate hydrolases"/>
    <property type="match status" value="1"/>
</dbReference>
<evidence type="ECO:0000256" key="6">
    <source>
        <dbReference type="ARBA" id="ARBA00022741"/>
    </source>
</evidence>
<dbReference type="InterPro" id="IPR008145">
    <property type="entry name" value="GK/Ca_channel_bsu"/>
</dbReference>
<gene>
    <name evidence="11" type="primary">gmk</name>
    <name evidence="14" type="ORF">GCM10022288_27400</name>
</gene>
<evidence type="ECO:0000256" key="5">
    <source>
        <dbReference type="ARBA" id="ARBA00022679"/>
    </source>
</evidence>
<dbReference type="HAMAP" id="MF_00328">
    <property type="entry name" value="Guanylate_kinase"/>
    <property type="match status" value="1"/>
</dbReference>
<dbReference type="PANTHER" id="PTHR23117:SF13">
    <property type="entry name" value="GUANYLATE KINASE"/>
    <property type="match status" value="1"/>
</dbReference>
<comment type="similarity">
    <text evidence="2 11">Belongs to the guanylate kinase family.</text>
</comment>
<protein>
    <recommendedName>
        <fullName evidence="4 11">Guanylate kinase</fullName>
        <ecNumber evidence="3 11">2.7.4.8</ecNumber>
    </recommendedName>
    <alternativeName>
        <fullName evidence="9 11">GMP kinase</fullName>
    </alternativeName>
</protein>
<keyword evidence="6 11" id="KW-0547">Nucleotide-binding</keyword>
<keyword evidence="11" id="KW-0963">Cytoplasm</keyword>
<dbReference type="InterPro" id="IPR055201">
    <property type="entry name" value="IHF-like_H2TH"/>
</dbReference>
<keyword evidence="8 11" id="KW-0067">ATP-binding</keyword>
<feature type="region of interest" description="Disordered" evidence="12">
    <location>
        <begin position="1"/>
        <end position="32"/>
    </location>
</feature>
<dbReference type="Pfam" id="PF00625">
    <property type="entry name" value="Guanylate_kin"/>
    <property type="match status" value="1"/>
</dbReference>
<proteinExistence type="inferred from homology"/>
<comment type="subcellular location">
    <subcellularLocation>
        <location evidence="11">Cytoplasm</location>
    </subcellularLocation>
</comment>
<dbReference type="Gene3D" id="1.10.8.50">
    <property type="match status" value="1"/>
</dbReference>
<evidence type="ECO:0000256" key="10">
    <source>
        <dbReference type="ARBA" id="ARBA00048594"/>
    </source>
</evidence>
<evidence type="ECO:0000313" key="15">
    <source>
        <dbReference type="Proteomes" id="UP001500213"/>
    </source>
</evidence>